<dbReference type="GeneID" id="117644445"/>
<dbReference type="InParanoid" id="A0A6P8YR73"/>
<sequence length="316" mass="33754">MARDKRLECLSRTCRLISRRVAAACEPSGPIRRANPPGLAAPSSVRSKVEARMPTQTHSQAMTGSTMPREAHRPYRFGMTLLCFGGLLNWVGLFENYTEPVRYIGVTCVVSGAILLCFAICCWLRPGAHRQNAWGQAHPHANPALAGRDPVHFITLERTSSAVAAQSAQKPPDYDSVTDKPPSYDDAIKLSPALLWLANEHERHEEELLAVPPPDTPPGSPPGHASGALLPKSRGQDDELRVSEVDEAPSSPSPPPRRPSRASSSAFAASSSSEASPAAPRASTSSSRTTTRTPTTRTPAPDGTSCSADSEPLARA</sequence>
<keyword evidence="2" id="KW-1133">Transmembrane helix</keyword>
<keyword evidence="2" id="KW-0472">Membrane</keyword>
<evidence type="ECO:0000313" key="4">
    <source>
        <dbReference type="RefSeq" id="XP_034239830.1"/>
    </source>
</evidence>
<feature type="compositionally biased region" description="Basic and acidic residues" evidence="1">
    <location>
        <begin position="234"/>
        <end position="244"/>
    </location>
</feature>
<dbReference type="Proteomes" id="UP000515158">
    <property type="component" value="Unplaced"/>
</dbReference>
<evidence type="ECO:0000313" key="3">
    <source>
        <dbReference type="Proteomes" id="UP000515158"/>
    </source>
</evidence>
<feature type="transmembrane region" description="Helical" evidence="2">
    <location>
        <begin position="103"/>
        <end position="124"/>
    </location>
</feature>
<reference evidence="4" key="1">
    <citation type="submission" date="2025-08" db="UniProtKB">
        <authorList>
            <consortium name="RefSeq"/>
        </authorList>
    </citation>
    <scope>IDENTIFICATION</scope>
    <source>
        <tissue evidence="4">Total insect</tissue>
    </source>
</reference>
<proteinExistence type="predicted"/>
<dbReference type="AlphaFoldDB" id="A0A6P8YR73"/>
<feature type="transmembrane region" description="Helical" evidence="2">
    <location>
        <begin position="77"/>
        <end position="97"/>
    </location>
</feature>
<accession>A0A6P8YR73</accession>
<feature type="region of interest" description="Disordered" evidence="1">
    <location>
        <begin position="162"/>
        <end position="183"/>
    </location>
</feature>
<evidence type="ECO:0000256" key="1">
    <source>
        <dbReference type="SAM" id="MobiDB-lite"/>
    </source>
</evidence>
<keyword evidence="3" id="KW-1185">Reference proteome</keyword>
<dbReference type="OrthoDB" id="8188337at2759"/>
<gene>
    <name evidence="4" type="primary">LOC117644445</name>
</gene>
<evidence type="ECO:0000256" key="2">
    <source>
        <dbReference type="SAM" id="Phobius"/>
    </source>
</evidence>
<feature type="compositionally biased region" description="Pro residues" evidence="1">
    <location>
        <begin position="211"/>
        <end position="221"/>
    </location>
</feature>
<name>A0A6P8YR73_THRPL</name>
<dbReference type="KEGG" id="tpal:117644445"/>
<keyword evidence="2" id="KW-0812">Transmembrane</keyword>
<feature type="compositionally biased region" description="Low complexity" evidence="1">
    <location>
        <begin position="261"/>
        <end position="301"/>
    </location>
</feature>
<organism evidence="4">
    <name type="scientific">Thrips palmi</name>
    <name type="common">Melon thrips</name>
    <dbReference type="NCBI Taxonomy" id="161013"/>
    <lineage>
        <taxon>Eukaryota</taxon>
        <taxon>Metazoa</taxon>
        <taxon>Ecdysozoa</taxon>
        <taxon>Arthropoda</taxon>
        <taxon>Hexapoda</taxon>
        <taxon>Insecta</taxon>
        <taxon>Pterygota</taxon>
        <taxon>Neoptera</taxon>
        <taxon>Paraneoptera</taxon>
        <taxon>Thysanoptera</taxon>
        <taxon>Terebrantia</taxon>
        <taxon>Thripoidea</taxon>
        <taxon>Thripidae</taxon>
        <taxon>Thrips</taxon>
    </lineage>
</organism>
<protein>
    <submittedName>
        <fullName evidence="4">Uncharacterized protein LOC117644445 isoform X1</fullName>
    </submittedName>
</protein>
<dbReference type="RefSeq" id="XP_034239830.1">
    <property type="nucleotide sequence ID" value="XM_034383939.1"/>
</dbReference>
<feature type="region of interest" description="Disordered" evidence="1">
    <location>
        <begin position="205"/>
        <end position="316"/>
    </location>
</feature>